<name>A0A2G6KK10_9BACT</name>
<dbReference type="Proteomes" id="UP000230821">
    <property type="component" value="Unassembled WGS sequence"/>
</dbReference>
<evidence type="ECO:0000313" key="2">
    <source>
        <dbReference type="EMBL" id="PIE35975.1"/>
    </source>
</evidence>
<sequence length="380" mass="41986">MSNRNVIVLSIVAAITLIWAVIQSHVANSNANRPQRASFEESYLIQGLDLASIASIRIGTGDDALTLVRQGPQFVVASKQGYPADTEKINRLLIDLTDLRVTELVTDDEENHKSLHVTEDNVESLVRFFDQSDTLMTGIAIGSRHIVEGGTGPSQSYVRLLSSSNVFLAQDAPSVEDSAIEYLDRNILDLEGDEIAQVEVSLPDSSYQVKAGTKDDTAKYVLNRLPEGRELDDTKAGELFSAFASVTLQDVQKAEKFEEGLTPVGTAVCTLKNQVAYSVEVFKKDDTPYVRISAESLDKTQIVKEDRVETDEELRAKEAKLLARDEAEKFTQRHQGWMYEIPKWKADKLLTARNNLLKEIETPDEIAPASGSEAIPSVTN</sequence>
<feature type="domain" description="DUF4340" evidence="1">
    <location>
        <begin position="76"/>
        <end position="256"/>
    </location>
</feature>
<dbReference type="EMBL" id="PDSK01000028">
    <property type="protein sequence ID" value="PIE35975.1"/>
    <property type="molecule type" value="Genomic_DNA"/>
</dbReference>
<dbReference type="AlphaFoldDB" id="A0A2G6KK10"/>
<organism evidence="2 3">
    <name type="scientific">candidate division KSB3 bacterium</name>
    <dbReference type="NCBI Taxonomy" id="2044937"/>
    <lineage>
        <taxon>Bacteria</taxon>
        <taxon>candidate division KSB3</taxon>
    </lineage>
</organism>
<gene>
    <name evidence="2" type="ORF">CSA56_01955</name>
</gene>
<comment type="caution">
    <text evidence="2">The sequence shown here is derived from an EMBL/GenBank/DDBJ whole genome shotgun (WGS) entry which is preliminary data.</text>
</comment>
<reference evidence="2 3" key="1">
    <citation type="submission" date="2017-10" db="EMBL/GenBank/DDBJ databases">
        <title>Novel microbial diversity and functional potential in the marine mammal oral microbiome.</title>
        <authorList>
            <person name="Dudek N.K."/>
            <person name="Sun C.L."/>
            <person name="Burstein D."/>
            <person name="Kantor R.S."/>
            <person name="Aliaga Goltsman D.S."/>
            <person name="Bik E.M."/>
            <person name="Thomas B.C."/>
            <person name="Banfield J.F."/>
            <person name="Relman D.A."/>
        </authorList>
    </citation>
    <scope>NUCLEOTIDE SEQUENCE [LARGE SCALE GENOMIC DNA]</scope>
    <source>
        <strain evidence="2">DOLJORAL78_47_16</strain>
    </source>
</reference>
<evidence type="ECO:0000259" key="1">
    <source>
        <dbReference type="Pfam" id="PF14238"/>
    </source>
</evidence>
<accession>A0A2G6KK10</accession>
<protein>
    <recommendedName>
        <fullName evidence="1">DUF4340 domain-containing protein</fullName>
    </recommendedName>
</protein>
<evidence type="ECO:0000313" key="3">
    <source>
        <dbReference type="Proteomes" id="UP000230821"/>
    </source>
</evidence>
<dbReference type="InterPro" id="IPR025641">
    <property type="entry name" value="DUF4340"/>
</dbReference>
<dbReference type="Pfam" id="PF14238">
    <property type="entry name" value="DUF4340"/>
    <property type="match status" value="1"/>
</dbReference>
<proteinExistence type="predicted"/>